<dbReference type="Proteomes" id="UP000064920">
    <property type="component" value="Chromosome"/>
</dbReference>
<keyword evidence="5" id="KW-1185">Reference proteome</keyword>
<dbReference type="KEGG" id="cmar:IMCC12053_2106"/>
<dbReference type="InterPro" id="IPR032876">
    <property type="entry name" value="J_dom"/>
</dbReference>
<evidence type="ECO:0000313" key="4">
    <source>
        <dbReference type="EMBL" id="ALI56053.1"/>
    </source>
</evidence>
<evidence type="ECO:0000313" key="5">
    <source>
        <dbReference type="Proteomes" id="UP000064920"/>
    </source>
</evidence>
<dbReference type="InterPro" id="IPR025195">
    <property type="entry name" value="GTA_TIM_dom"/>
</dbReference>
<dbReference type="EMBL" id="CP012023">
    <property type="protein sequence ID" value="ALI56053.1"/>
    <property type="molecule type" value="Genomic_DNA"/>
</dbReference>
<dbReference type="PATRIC" id="fig|1397108.4.peg.2158"/>
<organism evidence="4 5">
    <name type="scientific">Celeribacter marinus</name>
    <dbReference type="NCBI Taxonomy" id="1397108"/>
    <lineage>
        <taxon>Bacteria</taxon>
        <taxon>Pseudomonadati</taxon>
        <taxon>Pseudomonadota</taxon>
        <taxon>Alphaproteobacteria</taxon>
        <taxon>Rhodobacterales</taxon>
        <taxon>Roseobacteraceae</taxon>
        <taxon>Celeribacter</taxon>
    </lineage>
</organism>
<evidence type="ECO:0000259" key="2">
    <source>
        <dbReference type="Pfam" id="PF13550"/>
    </source>
</evidence>
<sequence>MATIVLSAVGGAIGASVGGGVLGLSSVVIGRAIGASIGARMDQRLMGAGSAVVESGKVDRFRFTGASEGAPIAQLYGRMRIGGQVIWATRFSEAVSTSSTSGGKGAPSTTTTSYAYSTSLAIALCEGAIARVGRIWADGQEISPNDLNMRVYTGAQDQLPDPKMEAVEGAGNVPAYRGIAYVVIEDLALAPYGNRVPQFTFEVVRPEQVATGTTAGMGVEPDLNAIVKGVSIIPGTGEYALATTPVYFEDGLGNVESTNVHSASGLTNYATALDDLVGELPNAKAASLVVSWFGDDLRCGSCSLRPKVEQNSLDGTQMPWTVSGLTRDTAQVLPRLPDDRVVYGGTPTDQSVIEAIVALKDADREVMFYPFILMDQMQGNTLIDPWTGVAGQPHLPWRGRITAALAPGVAGGPNATAAADAQVAAFFGTAQVDDFTQDGDRVGYSGPNEYSYRRMILHYAHLCALAGGVHSFCIGSEMRSLTTIQGMGGFPAVDALIALAADCRAILGPECKIGYAADWSEYFGYQYQGNLFYHLDPLWADANIDFVGIDNYMPISDWREGDDHADAAYGSIYNLDYLKAGIEGAEGYDWYYAHPNHAEAQIRTPIYDGLHGEDWIWRYKDIRSWWQNDHHNRVDGVRIETPSAWEPRMKPIWFTEIGCAAVDKGTNEPNKFLDPKSSESDLPAYSNGRRDDFIQLQYLRAQTQYWNDADNNPVSDVYGGPMIDMDRAYVWAWDARPFPAFPNATSVWSDGINYTKGHWLNGRAGSRSLADVVAEICERSGVHDYDVSALWGVLRGYSVPNVTDARAALQPLMLAYGFDAIEREGKLIFRTQNGKPSVTVDEPNLARIDSLDGIIERTRAPEAEVAGRVGLTFVEADGSFAARTQEAIYPDEEARTVSLSELPLALTRSEGKQVVERWLAQSRVARDTARFVLPPSMGAYGAGDVVQIEEDAGPALYRIDHSTLDTARQVEAVRIEPANLEPSDAAEEIVEARAFAAPVPVFALFLDLPLLSESQVPHAPFVGAVANPWPGSAAVYASASDEGYTLNTLLPTWATFGVTQTALEPAVSGLWDRGAPLGVKLTRGALTSVTEDAVLNGANAVAIGDGTSGQWEVFQFAHAELVGAQTYDISLRLRGQAGTDALENGALPTWPIGARVILLNEALSQIDLASSARGLARHYRIGPAQRGVADPSYKHRTEAFDGIGLRPYAPCHLHAARDAATGDLNVTWVRRTRLDGDSWVSVEVPLGEASEIYTTRVIKDGAVMRDDITVSPAWTYAAAHQTSDGVTAPFTIEVAQVSESFGAGLFTRILIND</sequence>
<reference evidence="4 5" key="1">
    <citation type="submission" date="2015-05" db="EMBL/GenBank/DDBJ databases">
        <authorList>
            <person name="Wang D.B."/>
            <person name="Wang M."/>
        </authorList>
    </citation>
    <scope>NUCLEOTIDE SEQUENCE [LARGE SCALE GENOMIC DNA]</scope>
    <source>
        <strain evidence="4 5">IMCC 12053</strain>
    </source>
</reference>
<feature type="domain" description="Tip attachment protein J" evidence="2">
    <location>
        <begin position="802"/>
        <end position="960"/>
    </location>
</feature>
<dbReference type="Pfam" id="PF13547">
    <property type="entry name" value="GTA_TIM"/>
    <property type="match status" value="1"/>
</dbReference>
<dbReference type="Pfam" id="PF23666">
    <property type="entry name" value="Rcc01698_C"/>
    <property type="match status" value="1"/>
</dbReference>
<dbReference type="Pfam" id="PF13550">
    <property type="entry name" value="Phage-tail_3"/>
    <property type="match status" value="1"/>
</dbReference>
<feature type="domain" description="GTA TIM-barrel-like" evidence="1">
    <location>
        <begin position="450"/>
        <end position="742"/>
    </location>
</feature>
<accession>A0A0N7HIS7</accession>
<evidence type="ECO:0000259" key="1">
    <source>
        <dbReference type="Pfam" id="PF13547"/>
    </source>
</evidence>
<evidence type="ECO:0000259" key="3">
    <source>
        <dbReference type="Pfam" id="PF23666"/>
    </source>
</evidence>
<gene>
    <name evidence="4" type="ORF">IMCC12053_2106</name>
</gene>
<dbReference type="RefSeq" id="WP_062218758.1">
    <property type="nucleotide sequence ID" value="NZ_CP012023.1"/>
</dbReference>
<dbReference type="InterPro" id="IPR056490">
    <property type="entry name" value="Rcc01698_C"/>
</dbReference>
<protein>
    <submittedName>
        <fullName evidence="4">Host specificity protein</fullName>
    </submittedName>
</protein>
<name>A0A0N7HIS7_9RHOB</name>
<proteinExistence type="predicted"/>
<dbReference type="STRING" id="1397108.IMCC12053_2106"/>
<dbReference type="CDD" id="cd19607">
    <property type="entry name" value="GTA_TIM-barrel-like"/>
    <property type="match status" value="1"/>
</dbReference>
<dbReference type="OrthoDB" id="8445115at2"/>
<feature type="domain" description="Rcc01698-like C-terminal" evidence="3">
    <location>
        <begin position="1054"/>
        <end position="1156"/>
    </location>
</feature>
<dbReference type="Gene3D" id="3.20.20.80">
    <property type="entry name" value="Glycosidases"/>
    <property type="match status" value="1"/>
</dbReference>